<reference evidence="1 2" key="1">
    <citation type="submission" date="2018-09" db="EMBL/GenBank/DDBJ databases">
        <title>Novel species of Cryobacterium.</title>
        <authorList>
            <person name="Liu Q."/>
            <person name="Xin Y.-H."/>
        </authorList>
    </citation>
    <scope>NUCLEOTIDE SEQUENCE [LARGE SCALE GENOMIC DNA]</scope>
    <source>
        <strain evidence="1 2">Hh39</strain>
    </source>
</reference>
<evidence type="ECO:0000313" key="1">
    <source>
        <dbReference type="EMBL" id="RJT91314.1"/>
    </source>
</evidence>
<evidence type="ECO:0000313" key="2">
    <source>
        <dbReference type="Proteomes" id="UP000272015"/>
    </source>
</evidence>
<dbReference type="RefSeq" id="WP_119971004.1">
    <property type="nucleotide sequence ID" value="NZ_JBHSQA010000031.1"/>
</dbReference>
<proteinExistence type="predicted"/>
<protein>
    <submittedName>
        <fullName evidence="1">Uncharacterized protein</fullName>
    </submittedName>
</protein>
<accession>A0A3A5N226</accession>
<gene>
    <name evidence="1" type="ORF">D6T64_02130</name>
</gene>
<sequence length="121" mass="12685">MSGGIARINGVIPLETDGWLPDGASTVLAESAGAGSHRVRIILELTALDPEGITYSADDFAITGLGSVESRLVWAYPEKAVVSQGEIMTATQVFEIPNQSIELLLQGADARLALGTEHHTG</sequence>
<dbReference type="AlphaFoldDB" id="A0A3A5N226"/>
<dbReference type="EMBL" id="QZVS01000049">
    <property type="protein sequence ID" value="RJT91314.1"/>
    <property type="molecule type" value="Genomic_DNA"/>
</dbReference>
<name>A0A3A5N226_9MICO</name>
<dbReference type="Proteomes" id="UP000272015">
    <property type="component" value="Unassembled WGS sequence"/>
</dbReference>
<keyword evidence="2" id="KW-1185">Reference proteome</keyword>
<dbReference type="OrthoDB" id="4950647at2"/>
<comment type="caution">
    <text evidence="1">The sequence shown here is derived from an EMBL/GenBank/DDBJ whole genome shotgun (WGS) entry which is preliminary data.</text>
</comment>
<organism evidence="1 2">
    <name type="scientific">Cryobacterium melibiosiphilum</name>
    <dbReference type="NCBI Taxonomy" id="995039"/>
    <lineage>
        <taxon>Bacteria</taxon>
        <taxon>Bacillati</taxon>
        <taxon>Actinomycetota</taxon>
        <taxon>Actinomycetes</taxon>
        <taxon>Micrococcales</taxon>
        <taxon>Microbacteriaceae</taxon>
        <taxon>Cryobacterium</taxon>
    </lineage>
</organism>